<dbReference type="AlphaFoldDB" id="A0A6G0ZCJ7"/>
<evidence type="ECO:0000256" key="3">
    <source>
        <dbReference type="ARBA" id="ARBA00022989"/>
    </source>
</evidence>
<dbReference type="EMBL" id="VUJU01000735">
    <property type="protein sequence ID" value="KAF0768608.1"/>
    <property type="molecule type" value="Genomic_DNA"/>
</dbReference>
<feature type="transmembrane region" description="Helical" evidence="6">
    <location>
        <begin position="654"/>
        <end position="677"/>
    </location>
</feature>
<name>A0A6G0ZCJ7_APHCR</name>
<comment type="caution">
    <text evidence="8">The sequence shown here is derived from an EMBL/GenBank/DDBJ whole genome shotgun (WGS) entry which is preliminary data.</text>
</comment>
<evidence type="ECO:0000259" key="7">
    <source>
        <dbReference type="PROSITE" id="PS50261"/>
    </source>
</evidence>
<accession>A0A6G0ZCJ7</accession>
<dbReference type="PANTHER" id="PTHR45902:SF5">
    <property type="entry name" value="G-PROTEIN COUPLED RECEPTORS FAMILY 2 PROFILE 2 DOMAIN-CONTAINING PROTEIN"/>
    <property type="match status" value="1"/>
</dbReference>
<dbReference type="InterPro" id="IPR000832">
    <property type="entry name" value="GPCR_2_secretin-like"/>
</dbReference>
<protein>
    <submittedName>
        <fullName evidence="8">G-protein coupled receptor Mth2</fullName>
    </submittedName>
</protein>
<dbReference type="InterPro" id="IPR053231">
    <property type="entry name" value="GPCR_LN-TM7"/>
</dbReference>
<keyword evidence="2 6" id="KW-0812">Transmembrane</keyword>
<keyword evidence="4 6" id="KW-0472">Membrane</keyword>
<keyword evidence="8" id="KW-0675">Receptor</keyword>
<evidence type="ECO:0000313" key="8">
    <source>
        <dbReference type="EMBL" id="KAF0768608.1"/>
    </source>
</evidence>
<feature type="compositionally biased region" description="Polar residues" evidence="5">
    <location>
        <begin position="732"/>
        <end position="747"/>
    </location>
</feature>
<evidence type="ECO:0000256" key="6">
    <source>
        <dbReference type="SAM" id="Phobius"/>
    </source>
</evidence>
<feature type="domain" description="G-protein coupled receptors family 2 profile 2" evidence="7">
    <location>
        <begin position="427"/>
        <end position="679"/>
    </location>
</feature>
<evidence type="ECO:0000256" key="1">
    <source>
        <dbReference type="ARBA" id="ARBA00004141"/>
    </source>
</evidence>
<evidence type="ECO:0000256" key="2">
    <source>
        <dbReference type="ARBA" id="ARBA00022692"/>
    </source>
</evidence>
<feature type="transmembrane region" description="Helical" evidence="6">
    <location>
        <begin position="535"/>
        <end position="562"/>
    </location>
</feature>
<feature type="transmembrane region" description="Helical" evidence="6">
    <location>
        <begin position="427"/>
        <end position="451"/>
    </location>
</feature>
<keyword evidence="9" id="KW-1185">Reference proteome</keyword>
<dbReference type="PANTHER" id="PTHR45902">
    <property type="entry name" value="LATROPHILIN RECEPTOR-LIKE PROTEIN A"/>
    <property type="match status" value="1"/>
</dbReference>
<evidence type="ECO:0000256" key="5">
    <source>
        <dbReference type="SAM" id="MobiDB-lite"/>
    </source>
</evidence>
<gene>
    <name evidence="8" type="ORF">FWK35_00005998</name>
</gene>
<dbReference type="Pfam" id="PF00002">
    <property type="entry name" value="7tm_2"/>
    <property type="match status" value="1"/>
</dbReference>
<feature type="transmembrane region" description="Helical" evidence="6">
    <location>
        <begin position="489"/>
        <end position="514"/>
    </location>
</feature>
<dbReference type="OrthoDB" id="6134459at2759"/>
<dbReference type="GO" id="GO:0016020">
    <property type="term" value="C:membrane"/>
    <property type="evidence" value="ECO:0007669"/>
    <property type="project" value="UniProtKB-SubCell"/>
</dbReference>
<dbReference type="InterPro" id="IPR017981">
    <property type="entry name" value="GPCR_2-like_7TM"/>
</dbReference>
<organism evidence="8 9">
    <name type="scientific">Aphis craccivora</name>
    <name type="common">Cowpea aphid</name>
    <dbReference type="NCBI Taxonomy" id="307492"/>
    <lineage>
        <taxon>Eukaryota</taxon>
        <taxon>Metazoa</taxon>
        <taxon>Ecdysozoa</taxon>
        <taxon>Arthropoda</taxon>
        <taxon>Hexapoda</taxon>
        <taxon>Insecta</taxon>
        <taxon>Pterygota</taxon>
        <taxon>Neoptera</taxon>
        <taxon>Paraneoptera</taxon>
        <taxon>Hemiptera</taxon>
        <taxon>Sternorrhyncha</taxon>
        <taxon>Aphidomorpha</taxon>
        <taxon>Aphidoidea</taxon>
        <taxon>Aphididae</taxon>
        <taxon>Aphidini</taxon>
        <taxon>Aphis</taxon>
        <taxon>Aphis</taxon>
    </lineage>
</organism>
<dbReference type="GO" id="GO:0004930">
    <property type="term" value="F:G protein-coupled receptor activity"/>
    <property type="evidence" value="ECO:0007669"/>
    <property type="project" value="InterPro"/>
</dbReference>
<feature type="transmembrane region" description="Helical" evidence="6">
    <location>
        <begin position="463"/>
        <end position="483"/>
    </location>
</feature>
<proteinExistence type="predicted"/>
<dbReference type="Gene3D" id="1.20.1070.10">
    <property type="entry name" value="Rhodopsin 7-helix transmembrane proteins"/>
    <property type="match status" value="1"/>
</dbReference>
<feature type="region of interest" description="Disordered" evidence="5">
    <location>
        <begin position="697"/>
        <end position="747"/>
    </location>
</feature>
<comment type="subcellular location">
    <subcellularLocation>
        <location evidence="1">Membrane</location>
        <topology evidence="1">Multi-pass membrane protein</topology>
    </subcellularLocation>
</comment>
<dbReference type="PROSITE" id="PS50261">
    <property type="entry name" value="G_PROTEIN_RECEP_F2_4"/>
    <property type="match status" value="1"/>
</dbReference>
<evidence type="ECO:0000313" key="9">
    <source>
        <dbReference type="Proteomes" id="UP000478052"/>
    </source>
</evidence>
<dbReference type="CDD" id="cd15039">
    <property type="entry name" value="7tmB3_Methuselah-like"/>
    <property type="match status" value="1"/>
</dbReference>
<reference evidence="8 9" key="1">
    <citation type="submission" date="2019-08" db="EMBL/GenBank/DDBJ databases">
        <title>Whole genome of Aphis craccivora.</title>
        <authorList>
            <person name="Voronova N.V."/>
            <person name="Shulinski R.S."/>
            <person name="Bandarenka Y.V."/>
            <person name="Zhorov D.G."/>
            <person name="Warner D."/>
        </authorList>
    </citation>
    <scope>NUCLEOTIDE SEQUENCE [LARGE SCALE GENOMIC DNA]</scope>
    <source>
        <strain evidence="8">180601</strain>
        <tissue evidence="8">Whole Body</tissue>
    </source>
</reference>
<feature type="transmembrane region" description="Helical" evidence="6">
    <location>
        <begin position="582"/>
        <end position="609"/>
    </location>
</feature>
<feature type="transmembrane region" description="Helical" evidence="6">
    <location>
        <begin position="630"/>
        <end position="648"/>
    </location>
</feature>
<evidence type="ECO:0000256" key="4">
    <source>
        <dbReference type="ARBA" id="ARBA00023136"/>
    </source>
</evidence>
<feature type="compositionally biased region" description="Basic and acidic residues" evidence="5">
    <location>
        <begin position="703"/>
        <end position="715"/>
    </location>
</feature>
<dbReference type="GO" id="GO:0007166">
    <property type="term" value="P:cell surface receptor signaling pathway"/>
    <property type="evidence" value="ECO:0007669"/>
    <property type="project" value="InterPro"/>
</dbReference>
<sequence>MFVWDISEFYDLILKNCYAGPNERAEMLSFVESYSSFHIGRHFIITIFILFESWIAAIDIPYEDLNNPYKLCLPQSSCAGVDQKVAAAEAESGDGVGGLRRNCLCDDRCSEFGDCCTDSAHFDPVEQQNAAARHGCVLTDVRGGAYVVHRCPAAWTNARVRDACQAADGGHRGGGMLDNPVTSRTTGRAYRNRFCAACNDDAADPILWDTRIVCDSLVGVAAGAEQTVLDTLKYDGAAGRWTVQYAGNAYECDALVVPPTAARTRPCLPNAAVACHPKWPKDEIRSNCEAYTTVVYNGEQPYKNIHCAICNHVLVQNVSCQASDLHLRFPNQFAVRSFTALFVAQTGHRECRSPDTFYDPFGKTCRSLSVTDDGVPLDCPTVAMYPAPAEGWRPPDADARYVTLDNGTMAVCVADRQSDAGSASVRYVALTYVGLGVSAVLLIVHLAVFAALPEMKNLSGKNLASFCVSLVCSYAAFVAGNWLTGPACYAGAAVTYYAFLTSFAWMLVMSFDCWRTLRLATVELRVTSGRQTKKFLVYSAVCWLVPAMMTFVAVAADAVPAVPDDVRPRFGADQCWFGSKTALLMFFAGPLTAVMVVNVVLFGWTAYMIHSSRATVRHVNTRHVRRDFRMYCRLAVLMGLTWTTGIAASYTDAAYMWMLFVALNTFQGLFVFVAFTCRRRVLDSLVRGVGGGPGAVHLGLGHHPSDEKSKDGDRKSFHRGPPLSSFSWSSSDNGTPLSSEKTTDTFY</sequence>
<keyword evidence="3 6" id="KW-1133">Transmembrane helix</keyword>
<dbReference type="Proteomes" id="UP000478052">
    <property type="component" value="Unassembled WGS sequence"/>
</dbReference>